<comment type="subcellular location">
    <subcellularLocation>
        <location evidence="1 7">Cell membrane</location>
        <topology evidence="1 7">Multi-pass membrane protein</topology>
    </subcellularLocation>
</comment>
<keyword evidence="9" id="KW-1185">Reference proteome</keyword>
<protein>
    <recommendedName>
        <fullName evidence="7">UPF0056 membrane protein</fullName>
    </recommendedName>
</protein>
<keyword evidence="6 7" id="KW-0472">Membrane</keyword>
<organism evidence="8 9">
    <name type="scientific">Bacillus tequilensis</name>
    <dbReference type="NCBI Taxonomy" id="227866"/>
    <lineage>
        <taxon>Bacteria</taxon>
        <taxon>Bacillati</taxon>
        <taxon>Bacillota</taxon>
        <taxon>Bacilli</taxon>
        <taxon>Bacillales</taxon>
        <taxon>Bacillaceae</taxon>
        <taxon>Bacillus</taxon>
    </lineage>
</organism>
<evidence type="ECO:0000256" key="6">
    <source>
        <dbReference type="ARBA" id="ARBA00023136"/>
    </source>
</evidence>
<gene>
    <name evidence="8" type="ORF">G4P54_17345</name>
</gene>
<dbReference type="InterPro" id="IPR002771">
    <property type="entry name" value="Multi_antbiot-R_MarC"/>
</dbReference>
<evidence type="ECO:0000313" key="9">
    <source>
        <dbReference type="Proteomes" id="UP000501914"/>
    </source>
</evidence>
<dbReference type="Proteomes" id="UP000501914">
    <property type="component" value="Chromosome"/>
</dbReference>
<feature type="transmembrane region" description="Helical" evidence="7">
    <location>
        <begin position="143"/>
        <end position="164"/>
    </location>
</feature>
<evidence type="ECO:0000256" key="2">
    <source>
        <dbReference type="ARBA" id="ARBA00009784"/>
    </source>
</evidence>
<sequence>MMFSFIVHVFISLFAVSNPIGNVPIFLTLTEGYSAAERKSIARKASILSFFILAAFLVFGHLIFKLFDINIHALRVAGGIFIFGIAYNLLNAKQSHVQSLHHDEHRESKEKADISVTPLSIPIIAGPGTIATVMSLSAGHGGIGHYAAVLIGIAAVIVLTFLFFHYSSFISSKLGKTEMNVITRLMGLILAVVAVGMIGAGLNGMFPILKS</sequence>
<evidence type="ECO:0000256" key="3">
    <source>
        <dbReference type="ARBA" id="ARBA00022475"/>
    </source>
</evidence>
<evidence type="ECO:0000256" key="1">
    <source>
        <dbReference type="ARBA" id="ARBA00004651"/>
    </source>
</evidence>
<evidence type="ECO:0000256" key="5">
    <source>
        <dbReference type="ARBA" id="ARBA00022989"/>
    </source>
</evidence>
<dbReference type="PANTHER" id="PTHR33508:SF1">
    <property type="entry name" value="UPF0056 MEMBRANE PROTEIN YHCE"/>
    <property type="match status" value="1"/>
</dbReference>
<dbReference type="PANTHER" id="PTHR33508">
    <property type="entry name" value="UPF0056 MEMBRANE PROTEIN YHCE"/>
    <property type="match status" value="1"/>
</dbReference>
<dbReference type="KEGG" id="bteq:G4P54_17345"/>
<feature type="transmembrane region" description="Helical" evidence="7">
    <location>
        <begin position="73"/>
        <end position="90"/>
    </location>
</feature>
<dbReference type="GO" id="GO:0005886">
    <property type="term" value="C:plasma membrane"/>
    <property type="evidence" value="ECO:0007669"/>
    <property type="project" value="UniProtKB-SubCell"/>
</dbReference>
<keyword evidence="5 7" id="KW-1133">Transmembrane helix</keyword>
<feature type="transmembrane region" description="Helical" evidence="7">
    <location>
        <begin position="116"/>
        <end position="137"/>
    </location>
</feature>
<reference evidence="8 9" key="1">
    <citation type="submission" date="2020-02" db="EMBL/GenBank/DDBJ databases">
        <title>Genome sequencing, annotation and comparative genomic analysis of Bacillus tequilensis EA-CB0015, an effective biological control agent against Pseudocercospora fijiensis in banana plants.</title>
        <authorList>
            <person name="Cuellar-Gaviria T.Z."/>
            <person name="Ju K.-S."/>
            <person name="Villegas-Escobar V."/>
        </authorList>
    </citation>
    <scope>NUCLEOTIDE SEQUENCE [LARGE SCALE GENOMIC DNA]</scope>
    <source>
        <strain evidence="8 9">EA-CB0015</strain>
    </source>
</reference>
<name>A0A6H0WLN3_9BACI</name>
<dbReference type="AlphaFoldDB" id="A0A6H0WLN3"/>
<keyword evidence="3" id="KW-1003">Cell membrane</keyword>
<evidence type="ECO:0000313" key="8">
    <source>
        <dbReference type="EMBL" id="QIW81421.1"/>
    </source>
</evidence>
<feature type="transmembrane region" description="Helical" evidence="7">
    <location>
        <begin position="47"/>
        <end position="67"/>
    </location>
</feature>
<feature type="transmembrane region" description="Helical" evidence="7">
    <location>
        <begin position="185"/>
        <end position="209"/>
    </location>
</feature>
<dbReference type="EMBL" id="CP048852">
    <property type="protein sequence ID" value="QIW81421.1"/>
    <property type="molecule type" value="Genomic_DNA"/>
</dbReference>
<dbReference type="OrthoDB" id="21094at2"/>
<evidence type="ECO:0000256" key="7">
    <source>
        <dbReference type="RuleBase" id="RU362048"/>
    </source>
</evidence>
<dbReference type="RefSeq" id="WP_081719764.1">
    <property type="nucleotide sequence ID" value="NZ_CP048852.1"/>
</dbReference>
<feature type="transmembrane region" description="Helical" evidence="7">
    <location>
        <begin position="6"/>
        <end position="27"/>
    </location>
</feature>
<keyword evidence="4 7" id="KW-0812">Transmembrane</keyword>
<proteinExistence type="inferred from homology"/>
<dbReference type="NCBIfam" id="TIGR00427">
    <property type="entry name" value="NAAT family transporter"/>
    <property type="match status" value="1"/>
</dbReference>
<dbReference type="Pfam" id="PF01914">
    <property type="entry name" value="MarC"/>
    <property type="match status" value="1"/>
</dbReference>
<evidence type="ECO:0000256" key="4">
    <source>
        <dbReference type="ARBA" id="ARBA00022692"/>
    </source>
</evidence>
<accession>A0A6H0WLN3</accession>
<comment type="similarity">
    <text evidence="2 7">Belongs to the UPF0056 (MarC) family.</text>
</comment>